<name>A0A8T5UVA8_9BRAD</name>
<dbReference type="EMBL" id="CP096255">
    <property type="protein sequence ID" value="UPT87575.1"/>
    <property type="molecule type" value="Genomic_DNA"/>
</dbReference>
<evidence type="ECO:0000313" key="2">
    <source>
        <dbReference type="Proteomes" id="UP000551709"/>
    </source>
</evidence>
<proteinExistence type="predicted"/>
<dbReference type="RefSeq" id="WP_224580552.1">
    <property type="nucleotide sequence ID" value="NZ_CP096251.1"/>
</dbReference>
<reference evidence="1" key="2">
    <citation type="submission" date="2022-04" db="EMBL/GenBank/DDBJ databases">
        <authorList>
            <person name="Bromfield E.S.P."/>
            <person name="Cloutier S."/>
        </authorList>
    </citation>
    <scope>NUCLEOTIDE SEQUENCE</scope>
    <source>
        <strain evidence="1">1S5</strain>
    </source>
</reference>
<sequence>MRRHEREHAQVSGIVAEARDFFQRAGYVRAPAEFGKAQTIHLWQMSQESEIFGKRHGNSWQATFNVHPNQIVAAVQNKKPVCCLSPEIMQKSAGIRMN</sequence>
<dbReference type="Proteomes" id="UP000551709">
    <property type="component" value="Chromosome"/>
</dbReference>
<gene>
    <name evidence="1" type="ORF">HAP41_0000047005</name>
</gene>
<dbReference type="AlphaFoldDB" id="A0A8T5UVA8"/>
<organism evidence="1 2">
    <name type="scientific">Bradyrhizobium barranii subsp. apii</name>
    <dbReference type="NCBI Taxonomy" id="2819348"/>
    <lineage>
        <taxon>Bacteria</taxon>
        <taxon>Pseudomonadati</taxon>
        <taxon>Pseudomonadota</taxon>
        <taxon>Alphaproteobacteria</taxon>
        <taxon>Hyphomicrobiales</taxon>
        <taxon>Nitrobacteraceae</taxon>
        <taxon>Bradyrhizobium</taxon>
        <taxon>Bradyrhizobium barranii</taxon>
    </lineage>
</organism>
<accession>A0A8T5UVA8</accession>
<protein>
    <submittedName>
        <fullName evidence="1">Uncharacterized protein</fullName>
    </submittedName>
</protein>
<reference evidence="1" key="1">
    <citation type="journal article" date="2017" name="Syst. Appl. Microbiol.">
        <title>Soybeans inoculated with root zone soils of Canadian native legumes harbour diverse and novel Bradyrhizobium spp. that possess agricultural potential.</title>
        <authorList>
            <person name="Bromfield E.S.P."/>
            <person name="Cloutier S."/>
            <person name="Tambong J.T."/>
            <person name="Tran Thi T.V."/>
        </authorList>
    </citation>
    <scope>NUCLEOTIDE SEQUENCE</scope>
    <source>
        <strain evidence="1">1S5</strain>
    </source>
</reference>
<evidence type="ECO:0000313" key="1">
    <source>
        <dbReference type="EMBL" id="UPT87575.1"/>
    </source>
</evidence>